<sequence>MGKKGKASSEPWETTAQADISTSTIWQHWYDVKTLAMFNIRNTGKTLVTRTQGNKISSDDLKDHQIQANY</sequence>
<proteinExistence type="predicted"/>
<evidence type="ECO:0000313" key="1">
    <source>
        <dbReference type="EMBL" id="OWK05346.1"/>
    </source>
</evidence>
<protein>
    <submittedName>
        <fullName evidence="1">Uncharacterized protein</fullName>
    </submittedName>
</protein>
<dbReference type="OrthoDB" id="9834376at2759"/>
<dbReference type="Proteomes" id="UP000242450">
    <property type="component" value="Chromosome 20"/>
</dbReference>
<organism evidence="1 2">
    <name type="scientific">Cervus elaphus hippelaphus</name>
    <name type="common">European red deer</name>
    <dbReference type="NCBI Taxonomy" id="46360"/>
    <lineage>
        <taxon>Eukaryota</taxon>
        <taxon>Metazoa</taxon>
        <taxon>Chordata</taxon>
        <taxon>Craniata</taxon>
        <taxon>Vertebrata</taxon>
        <taxon>Euteleostomi</taxon>
        <taxon>Mammalia</taxon>
        <taxon>Eutheria</taxon>
        <taxon>Laurasiatheria</taxon>
        <taxon>Artiodactyla</taxon>
        <taxon>Ruminantia</taxon>
        <taxon>Pecora</taxon>
        <taxon>Cervidae</taxon>
        <taxon>Cervinae</taxon>
        <taxon>Cervus</taxon>
    </lineage>
</organism>
<accession>A0A212CH28</accession>
<gene>
    <name evidence="1" type="ORF">Celaphus_00002454</name>
</gene>
<dbReference type="EMBL" id="MKHE01000020">
    <property type="protein sequence ID" value="OWK05346.1"/>
    <property type="molecule type" value="Genomic_DNA"/>
</dbReference>
<name>A0A212CH28_CEREH</name>
<evidence type="ECO:0000313" key="2">
    <source>
        <dbReference type="Proteomes" id="UP000242450"/>
    </source>
</evidence>
<keyword evidence="2" id="KW-1185">Reference proteome</keyword>
<comment type="caution">
    <text evidence="1">The sequence shown here is derived from an EMBL/GenBank/DDBJ whole genome shotgun (WGS) entry which is preliminary data.</text>
</comment>
<reference evidence="1 2" key="1">
    <citation type="journal article" date="2018" name="Mol. Genet. Genomics">
        <title>The red deer Cervus elaphus genome CerEla1.0: sequencing, annotating, genes, and chromosomes.</title>
        <authorList>
            <person name="Bana N.A."/>
            <person name="Nyiri A."/>
            <person name="Nagy J."/>
            <person name="Frank K."/>
            <person name="Nagy T."/>
            <person name="Steger V."/>
            <person name="Schiller M."/>
            <person name="Lakatos P."/>
            <person name="Sugar L."/>
            <person name="Horn P."/>
            <person name="Barta E."/>
            <person name="Orosz L."/>
        </authorList>
    </citation>
    <scope>NUCLEOTIDE SEQUENCE [LARGE SCALE GENOMIC DNA]</scope>
    <source>
        <strain evidence="1">Hungarian</strain>
    </source>
</reference>
<dbReference type="AlphaFoldDB" id="A0A212CH28"/>